<evidence type="ECO:0000256" key="6">
    <source>
        <dbReference type="ARBA" id="ARBA00023163"/>
    </source>
</evidence>
<dbReference type="PANTHER" id="PTHR33202:SF22">
    <property type="entry name" value="HYDROGEN PEROXIDE SENSITIVE REPRESSOR"/>
    <property type="match status" value="1"/>
</dbReference>
<dbReference type="GO" id="GO:0045892">
    <property type="term" value="P:negative regulation of DNA-templated transcription"/>
    <property type="evidence" value="ECO:0007669"/>
    <property type="project" value="TreeGrafter"/>
</dbReference>
<keyword evidence="8" id="KW-0408">Iron</keyword>
<comment type="similarity">
    <text evidence="1">Belongs to the Fur family.</text>
</comment>
<dbReference type="GO" id="GO:0000976">
    <property type="term" value="F:transcription cis-regulatory region binding"/>
    <property type="evidence" value="ECO:0007669"/>
    <property type="project" value="TreeGrafter"/>
</dbReference>
<protein>
    <submittedName>
        <fullName evidence="9">Fur family transcriptional regulator</fullName>
    </submittedName>
</protein>
<feature type="binding site" evidence="8">
    <location>
        <position position="91"/>
    </location>
    <ligand>
        <name>Fe cation</name>
        <dbReference type="ChEBI" id="CHEBI:24875"/>
    </ligand>
</feature>
<dbReference type="GO" id="GO:0008270">
    <property type="term" value="F:zinc ion binding"/>
    <property type="evidence" value="ECO:0007669"/>
    <property type="project" value="TreeGrafter"/>
</dbReference>
<feature type="binding site" evidence="7">
    <location>
        <position position="98"/>
    </location>
    <ligand>
        <name>Zn(2+)</name>
        <dbReference type="ChEBI" id="CHEBI:29105"/>
    </ligand>
</feature>
<evidence type="ECO:0000256" key="4">
    <source>
        <dbReference type="ARBA" id="ARBA00023015"/>
    </source>
</evidence>
<feature type="binding site" evidence="7">
    <location>
        <position position="101"/>
    </location>
    <ligand>
        <name>Zn(2+)</name>
        <dbReference type="ChEBI" id="CHEBI:29105"/>
    </ligand>
</feature>
<evidence type="ECO:0000313" key="9">
    <source>
        <dbReference type="EMBL" id="PWG78129.1"/>
    </source>
</evidence>
<evidence type="ECO:0000313" key="10">
    <source>
        <dbReference type="Proteomes" id="UP000245647"/>
    </source>
</evidence>
<evidence type="ECO:0000256" key="8">
    <source>
        <dbReference type="PIRSR" id="PIRSR602481-2"/>
    </source>
</evidence>
<feature type="binding site" evidence="8">
    <location>
        <position position="89"/>
    </location>
    <ligand>
        <name>Fe cation</name>
        <dbReference type="ChEBI" id="CHEBI:24875"/>
    </ligand>
</feature>
<dbReference type="InterPro" id="IPR036388">
    <property type="entry name" value="WH-like_DNA-bd_sf"/>
</dbReference>
<dbReference type="GO" id="GO:0003700">
    <property type="term" value="F:DNA-binding transcription factor activity"/>
    <property type="evidence" value="ECO:0007669"/>
    <property type="project" value="InterPro"/>
</dbReference>
<dbReference type="SUPFAM" id="SSF46785">
    <property type="entry name" value="Winged helix' DNA-binding domain"/>
    <property type="match status" value="1"/>
</dbReference>
<dbReference type="Proteomes" id="UP000245647">
    <property type="component" value="Unassembled WGS sequence"/>
</dbReference>
<evidence type="ECO:0000256" key="3">
    <source>
        <dbReference type="ARBA" id="ARBA00022833"/>
    </source>
</evidence>
<evidence type="ECO:0000256" key="2">
    <source>
        <dbReference type="ARBA" id="ARBA00022491"/>
    </source>
</evidence>
<organism evidence="9 10">
    <name type="scientific">Pararcticibacter amylolyticus</name>
    <dbReference type="NCBI Taxonomy" id="2173175"/>
    <lineage>
        <taxon>Bacteria</taxon>
        <taxon>Pseudomonadati</taxon>
        <taxon>Bacteroidota</taxon>
        <taxon>Sphingobacteriia</taxon>
        <taxon>Sphingobacteriales</taxon>
        <taxon>Sphingobacteriaceae</taxon>
        <taxon>Pararcticibacter</taxon>
    </lineage>
</organism>
<evidence type="ECO:0000256" key="1">
    <source>
        <dbReference type="ARBA" id="ARBA00007957"/>
    </source>
</evidence>
<keyword evidence="6" id="KW-0804">Transcription</keyword>
<dbReference type="InterPro" id="IPR043135">
    <property type="entry name" value="Fur_C"/>
</dbReference>
<reference evidence="9 10" key="1">
    <citation type="submission" date="2018-04" db="EMBL/GenBank/DDBJ databases">
        <title>Pedobacter chongqingensis sp. nov., isolated from a rottenly hemp rope.</title>
        <authorList>
            <person name="Cai Y."/>
        </authorList>
    </citation>
    <scope>NUCLEOTIDE SEQUENCE [LARGE SCALE GENOMIC DNA]</scope>
    <source>
        <strain evidence="9 10">FJ4-8</strain>
    </source>
</reference>
<evidence type="ECO:0000256" key="5">
    <source>
        <dbReference type="ARBA" id="ARBA00023125"/>
    </source>
</evidence>
<dbReference type="InterPro" id="IPR036390">
    <property type="entry name" value="WH_DNA-bd_sf"/>
</dbReference>
<dbReference type="PANTHER" id="PTHR33202">
    <property type="entry name" value="ZINC UPTAKE REGULATION PROTEIN"/>
    <property type="match status" value="1"/>
</dbReference>
<dbReference type="OrthoDB" id="594893at2"/>
<feature type="binding site" evidence="7">
    <location>
        <position position="134"/>
    </location>
    <ligand>
        <name>Zn(2+)</name>
        <dbReference type="ChEBI" id="CHEBI:29105"/>
    </ligand>
</feature>
<keyword evidence="5" id="KW-0238">DNA-binding</keyword>
<feature type="binding site" evidence="7">
    <location>
        <position position="137"/>
    </location>
    <ligand>
        <name>Zn(2+)</name>
        <dbReference type="ChEBI" id="CHEBI:29105"/>
    </ligand>
</feature>
<dbReference type="EMBL" id="QEAS01000034">
    <property type="protein sequence ID" value="PWG78129.1"/>
    <property type="molecule type" value="Genomic_DNA"/>
</dbReference>
<dbReference type="AlphaFoldDB" id="A0A2U2PAH0"/>
<dbReference type="GO" id="GO:1900376">
    <property type="term" value="P:regulation of secondary metabolite biosynthetic process"/>
    <property type="evidence" value="ECO:0007669"/>
    <property type="project" value="TreeGrafter"/>
</dbReference>
<name>A0A2U2PAH0_9SPHI</name>
<comment type="caution">
    <text evidence="9">The sequence shown here is derived from an EMBL/GenBank/DDBJ whole genome shotgun (WGS) entry which is preliminary data.</text>
</comment>
<gene>
    <name evidence="9" type="ORF">DDR33_23975</name>
</gene>
<dbReference type="RefSeq" id="WP_109418340.1">
    <property type="nucleotide sequence ID" value="NZ_QEAS01000034.1"/>
</dbReference>
<sequence>MQRKFDELLEKHSLKKTAPRNSVLEILSGRNVATSQPELEEILGKDIDRVTLYRILKTFEEKGIIHKIIDINGTATYAICQSECSEHDHHDEHIHFNCTVCGNVYCLNDMHIPPVNVPQGFKVESVSLIVSGTCDKCQNEKKD</sequence>
<keyword evidence="3 7" id="KW-0862">Zinc</keyword>
<dbReference type="Gene3D" id="3.30.1490.190">
    <property type="match status" value="1"/>
</dbReference>
<dbReference type="Gene3D" id="1.10.10.10">
    <property type="entry name" value="Winged helix-like DNA-binding domain superfamily/Winged helix DNA-binding domain"/>
    <property type="match status" value="1"/>
</dbReference>
<comment type="cofactor">
    <cofactor evidence="8">
        <name>Mn(2+)</name>
        <dbReference type="ChEBI" id="CHEBI:29035"/>
    </cofactor>
    <cofactor evidence="8">
        <name>Fe(2+)</name>
        <dbReference type="ChEBI" id="CHEBI:29033"/>
    </cofactor>
    <text evidence="8">Binds 1 Mn(2+) or Fe(2+) ion per subunit.</text>
</comment>
<keyword evidence="10" id="KW-1185">Reference proteome</keyword>
<dbReference type="InterPro" id="IPR002481">
    <property type="entry name" value="FUR"/>
</dbReference>
<proteinExistence type="inferred from homology"/>
<accession>A0A2U2PAH0</accession>
<evidence type="ECO:0000256" key="7">
    <source>
        <dbReference type="PIRSR" id="PIRSR602481-1"/>
    </source>
</evidence>
<keyword evidence="4" id="KW-0805">Transcription regulation</keyword>
<comment type="cofactor">
    <cofactor evidence="7">
        <name>Zn(2+)</name>
        <dbReference type="ChEBI" id="CHEBI:29105"/>
    </cofactor>
    <text evidence="7">Binds 1 zinc ion per subunit.</text>
</comment>
<keyword evidence="7" id="KW-0479">Metal-binding</keyword>
<keyword evidence="2" id="KW-0678">Repressor</keyword>
<dbReference type="Pfam" id="PF01475">
    <property type="entry name" value="FUR"/>
    <property type="match status" value="1"/>
</dbReference>